<protein>
    <submittedName>
        <fullName evidence="1">Uncharacterized protein</fullName>
    </submittedName>
</protein>
<sequence length="38" mass="4524">MTLPHVSYYRLCEWIEIGSIALTYTWGEWIRLQGKPDP</sequence>
<comment type="caution">
    <text evidence="1">The sequence shown here is derived from an EMBL/GenBank/DDBJ whole genome shotgun (WGS) entry which is preliminary data.</text>
</comment>
<evidence type="ECO:0000313" key="1">
    <source>
        <dbReference type="EMBL" id="GAL17280.1"/>
    </source>
</evidence>
<reference evidence="1 2" key="1">
    <citation type="submission" date="2014-09" db="EMBL/GenBank/DDBJ databases">
        <title>Vibrio maritimus JCM 19235. (C45) whole genome shotgun sequence.</title>
        <authorList>
            <person name="Sawabe T."/>
            <person name="Meirelles P."/>
            <person name="Nakanishi M."/>
            <person name="Sayaka M."/>
            <person name="Hattori M."/>
            <person name="Ohkuma M."/>
        </authorList>
    </citation>
    <scope>NUCLEOTIDE SEQUENCE [LARGE SCALE GENOMIC DNA]</scope>
    <source>
        <strain evidence="2">JCM19235</strain>
    </source>
</reference>
<accession>A0A090RPD5</accession>
<keyword evidence="2" id="KW-1185">Reference proteome</keyword>
<proteinExistence type="predicted"/>
<organism evidence="1 2">
    <name type="scientific">Vibrio maritimus</name>
    <dbReference type="NCBI Taxonomy" id="990268"/>
    <lineage>
        <taxon>Bacteria</taxon>
        <taxon>Pseudomonadati</taxon>
        <taxon>Pseudomonadota</taxon>
        <taxon>Gammaproteobacteria</taxon>
        <taxon>Vibrionales</taxon>
        <taxon>Vibrionaceae</taxon>
        <taxon>Vibrio</taxon>
    </lineage>
</organism>
<name>A0A090RPD5_9VIBR</name>
<dbReference type="AlphaFoldDB" id="A0A090RPD5"/>
<dbReference type="EMBL" id="BBMR01000001">
    <property type="protein sequence ID" value="GAL17280.1"/>
    <property type="molecule type" value="Genomic_DNA"/>
</dbReference>
<dbReference type="Proteomes" id="UP000029228">
    <property type="component" value="Unassembled WGS sequence"/>
</dbReference>
<evidence type="ECO:0000313" key="2">
    <source>
        <dbReference type="Proteomes" id="UP000029228"/>
    </source>
</evidence>
<gene>
    <name evidence="1" type="ORF">JCM19235_5829</name>
</gene>